<keyword evidence="1" id="KW-0472">Membrane</keyword>
<comment type="caution">
    <text evidence="2">The sequence shown here is derived from an EMBL/GenBank/DDBJ whole genome shotgun (WGS) entry which is preliminary data.</text>
</comment>
<keyword evidence="1" id="KW-1133">Transmembrane helix</keyword>
<feature type="transmembrane region" description="Helical" evidence="1">
    <location>
        <begin position="47"/>
        <end position="68"/>
    </location>
</feature>
<reference evidence="2 3" key="1">
    <citation type="journal article" date="2020" name="J. Antimicrob. Chemother.">
        <title>Detection of heterogeneous vancomycin intermediate resistance in MRSA isolates from Latin America.</title>
        <authorList>
            <person name="Castro B.E."/>
            <person name="Berrio M."/>
            <person name="Vargas M.L."/>
            <person name="Carvajal L.P."/>
            <person name="Millan L.V."/>
            <person name="Rios R."/>
            <person name="Hernandez A.K."/>
            <person name="Rincon S."/>
            <person name="Cubides P."/>
            <person name="Forero E."/>
            <person name="Dinh A."/>
            <person name="Seas C."/>
            <person name="Munita J.M."/>
            <person name="Arias C.A."/>
            <person name="Reyes J."/>
            <person name="Diaz L."/>
        </authorList>
    </citation>
    <scope>NUCLEOTIDE SEQUENCE [LARGE SCALE GENOMIC DNA]</scope>
    <source>
        <strain evidence="2 3">UP89</strain>
    </source>
</reference>
<feature type="transmembrane region" description="Helical" evidence="1">
    <location>
        <begin position="74"/>
        <end position="92"/>
    </location>
</feature>
<dbReference type="EMBL" id="JAANDN010000041">
    <property type="protein sequence ID" value="NUY67746.1"/>
    <property type="molecule type" value="Genomic_DNA"/>
</dbReference>
<evidence type="ECO:0000313" key="3">
    <source>
        <dbReference type="Proteomes" id="UP000561555"/>
    </source>
</evidence>
<accession>A0AAP7JW74</accession>
<sequence length="93" mass="11374">MGKPLFKKGDSMNNSIFYTYLKFNLRYFIRRKFEIVKRSRLNVTTKILFLIKLIFSSLLLFISTIMLADYFSDYIDFIEYYFYASMFIYIVFI</sequence>
<organism evidence="2 3">
    <name type="scientific">Staphylococcus aureus</name>
    <dbReference type="NCBI Taxonomy" id="1280"/>
    <lineage>
        <taxon>Bacteria</taxon>
        <taxon>Bacillati</taxon>
        <taxon>Bacillota</taxon>
        <taxon>Bacilli</taxon>
        <taxon>Bacillales</taxon>
        <taxon>Staphylococcaceae</taxon>
        <taxon>Staphylococcus</taxon>
    </lineage>
</organism>
<feature type="non-terminal residue" evidence="2">
    <location>
        <position position="93"/>
    </location>
</feature>
<keyword evidence="1" id="KW-0812">Transmembrane</keyword>
<evidence type="ECO:0000313" key="2">
    <source>
        <dbReference type="EMBL" id="NUY67746.1"/>
    </source>
</evidence>
<proteinExistence type="predicted"/>
<name>A0AAP7JW74_STAAU</name>
<protein>
    <submittedName>
        <fullName evidence="2">Uncharacterized protein</fullName>
    </submittedName>
</protein>
<evidence type="ECO:0000256" key="1">
    <source>
        <dbReference type="SAM" id="Phobius"/>
    </source>
</evidence>
<dbReference type="AlphaFoldDB" id="A0AAP7JW74"/>
<dbReference type="Proteomes" id="UP000561555">
    <property type="component" value="Unassembled WGS sequence"/>
</dbReference>
<gene>
    <name evidence="2" type="ORF">GQX52_03615</name>
</gene>